<evidence type="ECO:0000256" key="1">
    <source>
        <dbReference type="ARBA" id="ARBA00011076"/>
    </source>
</evidence>
<feature type="binding site" evidence="6">
    <location>
        <position position="102"/>
    </location>
    <ligand>
        <name>substrate</name>
    </ligand>
</feature>
<gene>
    <name evidence="6" type="primary">glsA</name>
    <name evidence="8" type="ORF">MYP_4949</name>
</gene>
<dbReference type="InterPro" id="IPR012338">
    <property type="entry name" value="Beta-lactam/transpept-like"/>
</dbReference>
<comment type="catalytic activity">
    <reaction evidence="5 6">
        <text>L-glutamine + H2O = L-glutamate + NH4(+)</text>
        <dbReference type="Rhea" id="RHEA:15889"/>
        <dbReference type="ChEBI" id="CHEBI:15377"/>
        <dbReference type="ChEBI" id="CHEBI:28938"/>
        <dbReference type="ChEBI" id="CHEBI:29985"/>
        <dbReference type="ChEBI" id="CHEBI:58359"/>
        <dbReference type="EC" id="3.5.1.2"/>
    </reaction>
</comment>
<protein>
    <recommendedName>
        <fullName evidence="3 6">Glutaminase</fullName>
        <ecNumber evidence="3 6">3.5.1.2</ecNumber>
    </recommendedName>
</protein>
<keyword evidence="6" id="KW-0007">Acetylation</keyword>
<evidence type="ECO:0000256" key="7">
    <source>
        <dbReference type="SAM" id="SignalP"/>
    </source>
</evidence>
<dbReference type="NCBIfam" id="NF009020">
    <property type="entry name" value="PRK12356.1"/>
    <property type="match status" value="1"/>
</dbReference>
<feature type="chain" id="PRO_5001945307" description="Glutaminase" evidence="7">
    <location>
        <begin position="38"/>
        <end position="350"/>
    </location>
</feature>
<accession>A0A098LNM6</accession>
<evidence type="ECO:0000313" key="9">
    <source>
        <dbReference type="Proteomes" id="UP000030185"/>
    </source>
</evidence>
<evidence type="ECO:0000256" key="6">
    <source>
        <dbReference type="HAMAP-Rule" id="MF_00313"/>
    </source>
</evidence>
<dbReference type="GO" id="GO:0006543">
    <property type="term" value="P:L-glutamine catabolic process"/>
    <property type="evidence" value="ECO:0007669"/>
    <property type="project" value="TreeGrafter"/>
</dbReference>
<reference evidence="8 9" key="1">
    <citation type="submission" date="2014-09" db="EMBL/GenBank/DDBJ databases">
        <title>Sporocytophaga myxococcoides PG-01 genome sequencing.</title>
        <authorList>
            <person name="Liu L."/>
            <person name="Gao P.J."/>
            <person name="Chen G.J."/>
            <person name="Wang L.S."/>
        </authorList>
    </citation>
    <scope>NUCLEOTIDE SEQUENCE [LARGE SCALE GENOMIC DNA]</scope>
    <source>
        <strain evidence="8 9">PG-01</strain>
    </source>
</reference>
<dbReference type="EMBL" id="BBLT01000016">
    <property type="protein sequence ID" value="GAL87718.1"/>
    <property type="molecule type" value="Genomic_DNA"/>
</dbReference>
<feature type="binding site" evidence="6">
    <location>
        <position position="153"/>
    </location>
    <ligand>
        <name>substrate</name>
    </ligand>
</feature>
<dbReference type="eggNOG" id="COG2066">
    <property type="taxonomic scope" value="Bacteria"/>
</dbReference>
<dbReference type="Proteomes" id="UP000030185">
    <property type="component" value="Unassembled WGS sequence"/>
</dbReference>
<evidence type="ECO:0000256" key="5">
    <source>
        <dbReference type="ARBA" id="ARBA00049534"/>
    </source>
</evidence>
<proteinExistence type="inferred from homology"/>
<dbReference type="GO" id="GO:0006537">
    <property type="term" value="P:glutamate biosynthetic process"/>
    <property type="evidence" value="ECO:0007669"/>
    <property type="project" value="TreeGrafter"/>
</dbReference>
<keyword evidence="4 6" id="KW-0378">Hydrolase</keyword>
<feature type="binding site" evidence="6">
    <location>
        <position position="197"/>
    </location>
    <ligand>
        <name>substrate</name>
    </ligand>
</feature>
<evidence type="ECO:0000256" key="4">
    <source>
        <dbReference type="ARBA" id="ARBA00022801"/>
    </source>
</evidence>
<comment type="subunit">
    <text evidence="2 6">Homotetramer.</text>
</comment>
<sequence length="350" mass="37850">MEKMNTQKGKNKAKSGLVKKFTGLLLVSAFMLPNVFAQSPKEIEKVINQAHKEFKGEKGGKNADYIPYLKNVNSDLYGIAIVTADGKVYEVGDTKFEFGIESISKAFVLAMAMQQKGSDKIEDSIGVDATGMPFNSVTAIELEGQKPSNPFVNAGAMATNSIIDAKSKEDKWKFIMDNFNKFAGRDLKVIDELFKSEMATNQHNQAIALLLESYGRMYDNPMTTVELYTKQCSIGVNAKDLAIMAATFANNGVNPITKEKVLEPKYVPKVLSVMSTAGLYETTGEWLFSVGLPGKSGVGGGIIAVVPGVMGIAVFSPPLDEAGNSVRAQKAIEMISDNLGLNVFSAKAKR</sequence>
<dbReference type="Gene3D" id="3.40.710.10">
    <property type="entry name" value="DD-peptidase/beta-lactamase superfamily"/>
    <property type="match status" value="1"/>
</dbReference>
<dbReference type="FunFam" id="3.40.710.10:FF:000005">
    <property type="entry name" value="Glutaminase"/>
    <property type="match status" value="1"/>
</dbReference>
<feature type="binding site" evidence="6">
    <location>
        <position position="204"/>
    </location>
    <ligand>
        <name>substrate</name>
    </ligand>
</feature>
<dbReference type="STRING" id="153721.MYP_4949"/>
<comment type="caution">
    <text evidence="8">The sequence shown here is derived from an EMBL/GenBank/DDBJ whole genome shotgun (WGS) entry which is preliminary data.</text>
</comment>
<comment type="similarity">
    <text evidence="1 6">Belongs to the glutaminase family.</text>
</comment>
<evidence type="ECO:0000256" key="2">
    <source>
        <dbReference type="ARBA" id="ARBA00011881"/>
    </source>
</evidence>
<dbReference type="NCBIfam" id="TIGR03814">
    <property type="entry name" value="Gln_ase"/>
    <property type="match status" value="1"/>
</dbReference>
<dbReference type="GO" id="GO:0004359">
    <property type="term" value="F:glutaminase activity"/>
    <property type="evidence" value="ECO:0007669"/>
    <property type="project" value="UniProtKB-UniRule"/>
</dbReference>
<dbReference type="InterPro" id="IPR015868">
    <property type="entry name" value="Glutaminase"/>
</dbReference>
<keyword evidence="9" id="KW-1185">Reference proteome</keyword>
<organism evidence="8 9">
    <name type="scientific">Sporocytophaga myxococcoides</name>
    <dbReference type="NCBI Taxonomy" id="153721"/>
    <lineage>
        <taxon>Bacteria</taxon>
        <taxon>Pseudomonadati</taxon>
        <taxon>Bacteroidota</taxon>
        <taxon>Cytophagia</taxon>
        <taxon>Cytophagales</taxon>
        <taxon>Cytophagaceae</taxon>
        <taxon>Sporocytophaga</taxon>
    </lineage>
</organism>
<dbReference type="AlphaFoldDB" id="A0A098LNM6"/>
<evidence type="ECO:0000256" key="3">
    <source>
        <dbReference type="ARBA" id="ARBA00012918"/>
    </source>
</evidence>
<feature type="signal peptide" evidence="7">
    <location>
        <begin position="1"/>
        <end position="37"/>
    </location>
</feature>
<dbReference type="SUPFAM" id="SSF56601">
    <property type="entry name" value="beta-lactamase/transpeptidase-like"/>
    <property type="match status" value="1"/>
</dbReference>
<feature type="binding site" evidence="6">
    <location>
        <position position="280"/>
    </location>
    <ligand>
        <name>substrate</name>
    </ligand>
</feature>
<evidence type="ECO:0000313" key="8">
    <source>
        <dbReference type="EMBL" id="GAL87718.1"/>
    </source>
</evidence>
<keyword evidence="7" id="KW-0732">Signal</keyword>
<dbReference type="RefSeq" id="WP_231570092.1">
    <property type="nucleotide sequence ID" value="NZ_BBLT01000016.1"/>
</dbReference>
<dbReference type="PANTHER" id="PTHR12544:SF48">
    <property type="entry name" value="GLUTAMINASE 1"/>
    <property type="match status" value="1"/>
</dbReference>
<dbReference type="Pfam" id="PF04960">
    <property type="entry name" value="Glutaminase"/>
    <property type="match status" value="1"/>
</dbReference>
<feature type="binding site" evidence="6">
    <location>
        <position position="228"/>
    </location>
    <ligand>
        <name>substrate</name>
    </ligand>
</feature>
<dbReference type="HAMAP" id="MF_00313">
    <property type="entry name" value="Glutaminase"/>
    <property type="match status" value="1"/>
</dbReference>
<feature type="binding site" evidence="6">
    <location>
        <position position="298"/>
    </location>
    <ligand>
        <name>substrate</name>
    </ligand>
</feature>
<name>A0A098LNM6_9BACT</name>
<dbReference type="EC" id="3.5.1.2" evidence="3 6"/>
<dbReference type="PANTHER" id="PTHR12544">
    <property type="entry name" value="GLUTAMINASE"/>
    <property type="match status" value="1"/>
</dbReference>